<evidence type="ECO:0000313" key="3">
    <source>
        <dbReference type="Proteomes" id="UP000018142"/>
    </source>
</evidence>
<gene>
    <name evidence="2" type="ORF">BN788_01669</name>
</gene>
<comment type="similarity">
    <text evidence="1">Belongs to the glycosyl hydrolase 25 family.</text>
</comment>
<dbReference type="EMBL" id="CBFJ010000082">
    <property type="protein sequence ID" value="CDC45293.1"/>
    <property type="molecule type" value="Genomic_DNA"/>
</dbReference>
<dbReference type="GO" id="GO:0016998">
    <property type="term" value="P:cell wall macromolecule catabolic process"/>
    <property type="evidence" value="ECO:0007669"/>
    <property type="project" value="InterPro"/>
</dbReference>
<dbReference type="Gene3D" id="3.20.20.80">
    <property type="entry name" value="Glycosidases"/>
    <property type="match status" value="1"/>
</dbReference>
<dbReference type="AlphaFoldDB" id="R6R8Q2"/>
<dbReference type="GO" id="GO:0016052">
    <property type="term" value="P:carbohydrate catabolic process"/>
    <property type="evidence" value="ECO:0007669"/>
    <property type="project" value="TreeGrafter"/>
</dbReference>
<comment type="caution">
    <text evidence="2">The sequence shown here is derived from an EMBL/GenBank/DDBJ whole genome shotgun (WGS) entry which is preliminary data.</text>
</comment>
<dbReference type="InterPro" id="IPR002053">
    <property type="entry name" value="Glyco_hydro_25"/>
</dbReference>
<dbReference type="PANTHER" id="PTHR34135">
    <property type="entry name" value="LYSOZYME"/>
    <property type="match status" value="1"/>
</dbReference>
<dbReference type="GO" id="GO:0003796">
    <property type="term" value="F:lysozyme activity"/>
    <property type="evidence" value="ECO:0007669"/>
    <property type="project" value="InterPro"/>
</dbReference>
<evidence type="ECO:0000313" key="2">
    <source>
        <dbReference type="EMBL" id="CDC45293.1"/>
    </source>
</evidence>
<organism evidence="2 3">
    <name type="scientific">[Eubacterium] siraeum CAG:80</name>
    <dbReference type="NCBI Taxonomy" id="1263080"/>
    <lineage>
        <taxon>Bacteria</taxon>
        <taxon>Bacillati</taxon>
        <taxon>Bacillota</taxon>
        <taxon>Clostridia</taxon>
        <taxon>Eubacteriales</taxon>
        <taxon>Oscillospiraceae</taxon>
        <taxon>Oscillospiraceae incertae sedis</taxon>
    </lineage>
</organism>
<dbReference type="Proteomes" id="UP000018142">
    <property type="component" value="Unassembled WGS sequence"/>
</dbReference>
<proteinExistence type="inferred from homology"/>
<keyword evidence="2" id="KW-0378">Hydrolase</keyword>
<sequence>MYHYCYAETVEEARDEAKFVLSLISGYEISYPVVFDIEDQWYVKNGYSKQTLTAMAEAFCEEIANAGYLPVVYSYASFFNSYLDMTALSKYPVWVAHVDTDKPAYSGTYFMWQYSWEGSISGIDGDVDMDHCYVDFDAYTRKFGLNGRK</sequence>
<dbReference type="Pfam" id="PF01183">
    <property type="entry name" value="Glyco_hydro_25"/>
    <property type="match status" value="1"/>
</dbReference>
<evidence type="ECO:0000256" key="1">
    <source>
        <dbReference type="ARBA" id="ARBA00010646"/>
    </source>
</evidence>
<protein>
    <submittedName>
        <fullName evidence="2">Glycosyl hydrolase family 25</fullName>
    </submittedName>
</protein>
<name>R6R8Q2_9FIRM</name>
<accession>R6R8Q2</accession>
<dbReference type="PROSITE" id="PS51904">
    <property type="entry name" value="GLYCOSYL_HYDROL_F25_2"/>
    <property type="match status" value="1"/>
</dbReference>
<dbReference type="PANTHER" id="PTHR34135:SF2">
    <property type="entry name" value="LYSOZYME"/>
    <property type="match status" value="1"/>
</dbReference>
<dbReference type="InterPro" id="IPR017853">
    <property type="entry name" value="GH"/>
</dbReference>
<dbReference type="GO" id="GO:0009253">
    <property type="term" value="P:peptidoglycan catabolic process"/>
    <property type="evidence" value="ECO:0007669"/>
    <property type="project" value="InterPro"/>
</dbReference>
<reference evidence="2" key="1">
    <citation type="submission" date="2012-11" db="EMBL/GenBank/DDBJ databases">
        <title>Dependencies among metagenomic species, viruses, plasmids and units of genetic variation.</title>
        <authorList>
            <person name="Nielsen H.B."/>
            <person name="Almeida M."/>
            <person name="Juncker A.S."/>
            <person name="Rasmussen S."/>
            <person name="Li J."/>
            <person name="Sunagawa S."/>
            <person name="Plichta D."/>
            <person name="Gautier L."/>
            <person name="Le Chatelier E."/>
            <person name="Peletier E."/>
            <person name="Bonde I."/>
            <person name="Nielsen T."/>
            <person name="Manichanh C."/>
            <person name="Arumugam M."/>
            <person name="Batto J."/>
            <person name="Santos M.B.Q.D."/>
            <person name="Blom N."/>
            <person name="Borruel N."/>
            <person name="Burgdorf K.S."/>
            <person name="Boumezbeur F."/>
            <person name="Casellas F."/>
            <person name="Dore J."/>
            <person name="Guarner F."/>
            <person name="Hansen T."/>
            <person name="Hildebrand F."/>
            <person name="Kaas R.S."/>
            <person name="Kennedy S."/>
            <person name="Kristiansen K."/>
            <person name="Kultima J.R."/>
            <person name="Leonard P."/>
            <person name="Levenez F."/>
            <person name="Lund O."/>
            <person name="Moumen B."/>
            <person name="Le Paslier D."/>
            <person name="Pons N."/>
            <person name="Pedersen O."/>
            <person name="Prifti E."/>
            <person name="Qin J."/>
            <person name="Raes J."/>
            <person name="Tap J."/>
            <person name="Tims S."/>
            <person name="Ussery D.W."/>
            <person name="Yamada T."/>
            <person name="MetaHit consortium"/>
            <person name="Renault P."/>
            <person name="Sicheritz-Ponten T."/>
            <person name="Bork P."/>
            <person name="Wang J."/>
            <person name="Brunak S."/>
            <person name="Ehrlich S.D."/>
        </authorList>
    </citation>
    <scope>NUCLEOTIDE SEQUENCE [LARGE SCALE GENOMIC DNA]</scope>
</reference>
<dbReference type="SUPFAM" id="SSF51445">
    <property type="entry name" value="(Trans)glycosidases"/>
    <property type="match status" value="1"/>
</dbReference>